<gene>
    <name evidence="1" type="ORF">PACLA_8A062490</name>
</gene>
<proteinExistence type="predicted"/>
<protein>
    <submittedName>
        <fullName evidence="1">Uncharacterized protein</fullName>
    </submittedName>
</protein>
<keyword evidence="2" id="KW-1185">Reference proteome</keyword>
<dbReference type="OrthoDB" id="7477775at2759"/>
<dbReference type="Gene3D" id="3.30.70.1820">
    <property type="entry name" value="L1 transposable element, RRM domain"/>
    <property type="match status" value="1"/>
</dbReference>
<name>A0A7D9IH51_PARCT</name>
<dbReference type="EMBL" id="CACRXK020005255">
    <property type="protein sequence ID" value="CAB4005635.1"/>
    <property type="molecule type" value="Genomic_DNA"/>
</dbReference>
<dbReference type="Proteomes" id="UP001152795">
    <property type="component" value="Unassembled WGS sequence"/>
</dbReference>
<evidence type="ECO:0000313" key="2">
    <source>
        <dbReference type="Proteomes" id="UP001152795"/>
    </source>
</evidence>
<organism evidence="1 2">
    <name type="scientific">Paramuricea clavata</name>
    <name type="common">Red gorgonian</name>
    <name type="synonym">Violescent sea-whip</name>
    <dbReference type="NCBI Taxonomy" id="317549"/>
    <lineage>
        <taxon>Eukaryota</taxon>
        <taxon>Metazoa</taxon>
        <taxon>Cnidaria</taxon>
        <taxon>Anthozoa</taxon>
        <taxon>Octocorallia</taxon>
        <taxon>Malacalcyonacea</taxon>
        <taxon>Plexauridae</taxon>
        <taxon>Paramuricea</taxon>
    </lineage>
</organism>
<reference evidence="1" key="1">
    <citation type="submission" date="2020-04" db="EMBL/GenBank/DDBJ databases">
        <authorList>
            <person name="Alioto T."/>
            <person name="Alioto T."/>
            <person name="Gomez Garrido J."/>
        </authorList>
    </citation>
    <scope>NUCLEOTIDE SEQUENCE</scope>
    <source>
        <strain evidence="1">A484AB</strain>
    </source>
</reference>
<comment type="caution">
    <text evidence="1">The sequence shown here is derived from an EMBL/GenBank/DDBJ whole genome shotgun (WGS) entry which is preliminary data.</text>
</comment>
<sequence length="198" mass="22840">MSKSLNVATESLQFTSDKYDELIKRMKESERQRTLIMKENSELKAELTKVSTVIAALHHMVNEQEQYGRRDCLEFRGIPVSNSYTPEQTDEIVIKISEAVGVKIQKEDISISHRLPARRPTFARALSSSPPPIIAKFTRRNVRDKIYSARKNLRNISTSQFGFESQNKIFIVESLTKQNKLLFNKCLEAKQVNNFKFV</sequence>
<dbReference type="AlphaFoldDB" id="A0A7D9IH51"/>
<accession>A0A7D9IH51</accession>
<dbReference type="PANTHER" id="PTHR11505">
    <property type="entry name" value="L1 TRANSPOSABLE ELEMENT-RELATED"/>
    <property type="match status" value="1"/>
</dbReference>
<evidence type="ECO:0000313" key="1">
    <source>
        <dbReference type="EMBL" id="CAB4005635.1"/>
    </source>
</evidence>
<dbReference type="InterPro" id="IPR004244">
    <property type="entry name" value="Transposase_22"/>
</dbReference>